<dbReference type="InterPro" id="IPR051450">
    <property type="entry name" value="Gfo/Idh/MocA_Oxidoreductases"/>
</dbReference>
<dbReference type="Gene3D" id="3.30.360.10">
    <property type="entry name" value="Dihydrodipicolinate Reductase, domain 2"/>
    <property type="match status" value="1"/>
</dbReference>
<protein>
    <submittedName>
        <fullName evidence="4">Glycosyl transferase family 2</fullName>
    </submittedName>
</protein>
<dbReference type="SUPFAM" id="SSF51735">
    <property type="entry name" value="NAD(P)-binding Rossmann-fold domains"/>
    <property type="match status" value="1"/>
</dbReference>
<dbReference type="Gene3D" id="3.40.50.720">
    <property type="entry name" value="NAD(P)-binding Rossmann-like Domain"/>
    <property type="match status" value="1"/>
</dbReference>
<dbReference type="InterPro" id="IPR004104">
    <property type="entry name" value="Gfo/Idh/MocA-like_OxRdtase_C"/>
</dbReference>
<feature type="domain" description="Gfo/Idh/MocA-like oxidoreductase N-terminal" evidence="2">
    <location>
        <begin position="10"/>
        <end position="128"/>
    </location>
</feature>
<dbReference type="EMBL" id="CP017599">
    <property type="protein sequence ID" value="AOX01302.1"/>
    <property type="molecule type" value="Genomic_DNA"/>
</dbReference>
<accession>A0A1D8TUG6</accession>
<dbReference type="GO" id="GO:0016740">
    <property type="term" value="F:transferase activity"/>
    <property type="evidence" value="ECO:0007669"/>
    <property type="project" value="UniProtKB-KW"/>
</dbReference>
<dbReference type="Pfam" id="PF02894">
    <property type="entry name" value="GFO_IDH_MocA_C"/>
    <property type="match status" value="1"/>
</dbReference>
<gene>
    <name evidence="4" type="ORF">BJP34_19335</name>
</gene>
<dbReference type="GO" id="GO:0000166">
    <property type="term" value="F:nucleotide binding"/>
    <property type="evidence" value="ECO:0007669"/>
    <property type="project" value="InterPro"/>
</dbReference>
<dbReference type="STRING" id="1458985.BJP34_19335"/>
<dbReference type="PANTHER" id="PTHR43377:SF10">
    <property type="entry name" value="BILIVERDIN REDUCTASE"/>
    <property type="match status" value="1"/>
</dbReference>
<dbReference type="InterPro" id="IPR036291">
    <property type="entry name" value="NAD(P)-bd_dom_sf"/>
</dbReference>
<evidence type="ECO:0000313" key="4">
    <source>
        <dbReference type="EMBL" id="AOX01302.1"/>
    </source>
</evidence>
<dbReference type="AlphaFoldDB" id="A0A1D8TUG6"/>
<dbReference type="Proteomes" id="UP000177870">
    <property type="component" value="Chromosome"/>
</dbReference>
<dbReference type="PANTHER" id="PTHR43377">
    <property type="entry name" value="BILIVERDIN REDUCTASE A"/>
    <property type="match status" value="1"/>
</dbReference>
<comment type="similarity">
    <text evidence="1">Belongs to the Gfo/Idh/MocA family.</text>
</comment>
<evidence type="ECO:0000313" key="5">
    <source>
        <dbReference type="Proteomes" id="UP000177870"/>
    </source>
</evidence>
<dbReference type="KEGG" id="mpro:BJP34_19335"/>
<evidence type="ECO:0000259" key="3">
    <source>
        <dbReference type="Pfam" id="PF02894"/>
    </source>
</evidence>
<dbReference type="InterPro" id="IPR000683">
    <property type="entry name" value="Gfo/Idh/MocA-like_OxRdtase_N"/>
</dbReference>
<dbReference type="OrthoDB" id="455005at2"/>
<organism evidence="4 5">
    <name type="scientific">Moorena producens PAL-8-15-08-1</name>
    <dbReference type="NCBI Taxonomy" id="1458985"/>
    <lineage>
        <taxon>Bacteria</taxon>
        <taxon>Bacillati</taxon>
        <taxon>Cyanobacteriota</taxon>
        <taxon>Cyanophyceae</taxon>
        <taxon>Coleofasciculales</taxon>
        <taxon>Coleofasciculaceae</taxon>
        <taxon>Moorena</taxon>
    </lineage>
</organism>
<reference evidence="5" key="1">
    <citation type="submission" date="2016-10" db="EMBL/GenBank/DDBJ databases">
        <title>Comparative genomics uncovers the prolific and rare metabolic potential of the cyanobacterial genus Moorea.</title>
        <authorList>
            <person name="Leao T."/>
            <person name="Castelao G."/>
            <person name="Korobeynikov A."/>
            <person name="Monroe E.A."/>
            <person name="Podell S."/>
            <person name="Glukhov E."/>
            <person name="Allen E."/>
            <person name="Gerwick W.H."/>
            <person name="Gerwick L."/>
        </authorList>
    </citation>
    <scope>NUCLEOTIDE SEQUENCE [LARGE SCALE GENOMIC DNA]</scope>
    <source>
        <strain evidence="5">PAL-8-15-08-1</strain>
    </source>
</reference>
<dbReference type="SUPFAM" id="SSF55347">
    <property type="entry name" value="Glyceraldehyde-3-phosphate dehydrogenase-like, C-terminal domain"/>
    <property type="match status" value="1"/>
</dbReference>
<dbReference type="Pfam" id="PF01408">
    <property type="entry name" value="GFO_IDH_MocA"/>
    <property type="match status" value="1"/>
</dbReference>
<sequence>MTKTITDLPIKAGIVGTGFAAKLRAQTLQADSRSHLLAVCGHTPAKTQEFAETHGTTVVDSWQQLVEHPELDLVFISTINRDHGTIARAALNAGKHVVTEYPLSLDPKDAESLITLANAKGKLLHVEHIELLGGLHQALRQSLPKIGQPVYARYVTIAPKHPAPRGWTFNLELFGFPFIGALSRIHRFTDLFGEVASVYCQSQFWDAGDQYFTACLCNAQLRFTSGLIADITYGKGEMFWQRLRNFEVHGDQGTLLFEGDQGNLIKAEESKPIEVAGRRGLFLKDTAMVIDHLVKGTPLYVTTVASGYTLKVADALRQSAATGNAIALSRY</sequence>
<keyword evidence="4" id="KW-0808">Transferase</keyword>
<dbReference type="RefSeq" id="WP_070393746.1">
    <property type="nucleotide sequence ID" value="NZ_CP017599.1"/>
</dbReference>
<proteinExistence type="inferred from homology"/>
<feature type="domain" description="Gfo/Idh/MocA-like oxidoreductase C-terminal" evidence="3">
    <location>
        <begin position="145"/>
        <end position="327"/>
    </location>
</feature>
<name>A0A1D8TUG6_9CYAN</name>
<evidence type="ECO:0000256" key="1">
    <source>
        <dbReference type="ARBA" id="ARBA00010928"/>
    </source>
</evidence>
<evidence type="ECO:0000259" key="2">
    <source>
        <dbReference type="Pfam" id="PF01408"/>
    </source>
</evidence>